<dbReference type="OrthoDB" id="9803371at2"/>
<evidence type="ECO:0000256" key="4">
    <source>
        <dbReference type="ARBA" id="ARBA00022679"/>
    </source>
</evidence>
<feature type="binding site" evidence="10">
    <location>
        <position position="72"/>
    </location>
    <ligand>
        <name>thiamine diphosphate</name>
        <dbReference type="ChEBI" id="CHEBI:58937"/>
    </ligand>
</feature>
<dbReference type="EMBL" id="BDUF01000068">
    <property type="protein sequence ID" value="GAX90920.1"/>
    <property type="molecule type" value="Genomic_DNA"/>
</dbReference>
<dbReference type="SUPFAM" id="SSF52922">
    <property type="entry name" value="TK C-terminal domain-like"/>
    <property type="match status" value="1"/>
</dbReference>
<dbReference type="HAMAP" id="MF_00315">
    <property type="entry name" value="DXP_synth"/>
    <property type="match status" value="1"/>
</dbReference>
<comment type="catalytic activity">
    <reaction evidence="10">
        <text>D-glyceraldehyde 3-phosphate + pyruvate + H(+) = 1-deoxy-D-xylulose 5-phosphate + CO2</text>
        <dbReference type="Rhea" id="RHEA:12605"/>
        <dbReference type="ChEBI" id="CHEBI:15361"/>
        <dbReference type="ChEBI" id="CHEBI:15378"/>
        <dbReference type="ChEBI" id="CHEBI:16526"/>
        <dbReference type="ChEBI" id="CHEBI:57792"/>
        <dbReference type="ChEBI" id="CHEBI:59776"/>
        <dbReference type="EC" id="2.2.1.7"/>
    </reaction>
</comment>
<dbReference type="PROSITE" id="PS00802">
    <property type="entry name" value="TRANSKETOLASE_2"/>
    <property type="match status" value="1"/>
</dbReference>
<evidence type="ECO:0000256" key="8">
    <source>
        <dbReference type="ARBA" id="ARBA00023052"/>
    </source>
</evidence>
<dbReference type="EC" id="2.2.1.7" evidence="10"/>
<name>A0A292YR14_9BACL</name>
<evidence type="ECO:0000256" key="5">
    <source>
        <dbReference type="ARBA" id="ARBA00022723"/>
    </source>
</evidence>
<feature type="binding site" evidence="10">
    <location>
        <position position="173"/>
    </location>
    <ligand>
        <name>thiamine diphosphate</name>
        <dbReference type="ChEBI" id="CHEBI:58937"/>
    </ligand>
</feature>
<dbReference type="GO" id="GO:0030976">
    <property type="term" value="F:thiamine pyrophosphate binding"/>
    <property type="evidence" value="ECO:0007669"/>
    <property type="project" value="UniProtKB-UniRule"/>
</dbReference>
<dbReference type="InterPro" id="IPR009014">
    <property type="entry name" value="Transketo_C/PFOR_II"/>
</dbReference>
<dbReference type="Pfam" id="PF02779">
    <property type="entry name" value="Transket_pyr"/>
    <property type="match status" value="1"/>
</dbReference>
<feature type="binding site" evidence="10">
    <location>
        <position position="144"/>
    </location>
    <ligand>
        <name>Mg(2+)</name>
        <dbReference type="ChEBI" id="CHEBI:18420"/>
    </ligand>
</feature>
<evidence type="ECO:0000256" key="2">
    <source>
        <dbReference type="ARBA" id="ARBA00011081"/>
    </source>
</evidence>
<feature type="binding site" evidence="10">
    <location>
        <position position="366"/>
    </location>
    <ligand>
        <name>thiamine diphosphate</name>
        <dbReference type="ChEBI" id="CHEBI:58937"/>
    </ligand>
</feature>
<dbReference type="NCBIfam" id="NF003933">
    <property type="entry name" value="PRK05444.2-2"/>
    <property type="match status" value="1"/>
</dbReference>
<evidence type="ECO:0000259" key="11">
    <source>
        <dbReference type="SMART" id="SM00861"/>
    </source>
</evidence>
<dbReference type="PANTHER" id="PTHR43322:SF5">
    <property type="entry name" value="1-DEOXY-D-XYLULOSE-5-PHOSPHATE SYNTHASE, CHLOROPLASTIC"/>
    <property type="match status" value="1"/>
</dbReference>
<dbReference type="SUPFAM" id="SSF52518">
    <property type="entry name" value="Thiamin diphosphate-binding fold (THDP-binding)"/>
    <property type="match status" value="2"/>
</dbReference>
<feature type="binding site" evidence="10">
    <location>
        <begin position="113"/>
        <end position="115"/>
    </location>
    <ligand>
        <name>thiamine diphosphate</name>
        <dbReference type="ChEBI" id="CHEBI:58937"/>
    </ligand>
</feature>
<dbReference type="InterPro" id="IPR033248">
    <property type="entry name" value="Transketolase_C"/>
</dbReference>
<dbReference type="SMART" id="SM00861">
    <property type="entry name" value="Transket_pyr"/>
    <property type="match status" value="1"/>
</dbReference>
<dbReference type="NCBIfam" id="TIGR00204">
    <property type="entry name" value="dxs"/>
    <property type="match status" value="1"/>
</dbReference>
<keyword evidence="4 10" id="KW-0808">Transferase</keyword>
<dbReference type="Pfam" id="PF13292">
    <property type="entry name" value="DXP_synthase_N"/>
    <property type="match status" value="1"/>
</dbReference>
<dbReference type="CDD" id="cd07033">
    <property type="entry name" value="TPP_PYR_DXS_TK_like"/>
    <property type="match status" value="1"/>
</dbReference>
<evidence type="ECO:0000256" key="6">
    <source>
        <dbReference type="ARBA" id="ARBA00022842"/>
    </source>
</evidence>
<keyword evidence="13" id="KW-1185">Reference proteome</keyword>
<keyword evidence="6 10" id="KW-0460">Magnesium</keyword>
<evidence type="ECO:0000256" key="10">
    <source>
        <dbReference type="HAMAP-Rule" id="MF_00315"/>
    </source>
</evidence>
<dbReference type="FunFam" id="3.40.50.920:FF:000002">
    <property type="entry name" value="1-deoxy-D-xylulose-5-phosphate synthase"/>
    <property type="match status" value="1"/>
</dbReference>
<dbReference type="PROSITE" id="PS00801">
    <property type="entry name" value="TRANSKETOLASE_1"/>
    <property type="match status" value="1"/>
</dbReference>
<dbReference type="FunFam" id="3.40.50.970:FF:000030">
    <property type="entry name" value="1-deoxy-D-xylulose-5-phosphate synthase"/>
    <property type="match status" value="1"/>
</dbReference>
<feature type="binding site" evidence="10">
    <location>
        <position position="173"/>
    </location>
    <ligand>
        <name>Mg(2+)</name>
        <dbReference type="ChEBI" id="CHEBI:18420"/>
    </ligand>
</feature>
<dbReference type="PANTHER" id="PTHR43322">
    <property type="entry name" value="1-D-DEOXYXYLULOSE 5-PHOSPHATE SYNTHASE-RELATED"/>
    <property type="match status" value="1"/>
</dbReference>
<protein>
    <recommendedName>
        <fullName evidence="10">1-deoxy-D-xylulose-5-phosphate synthase</fullName>
        <ecNumber evidence="10">2.2.1.7</ecNumber>
    </recommendedName>
    <alternativeName>
        <fullName evidence="10">1-deoxyxylulose-5-phosphate synthase</fullName>
        <shortName evidence="10">DXP synthase</shortName>
        <shortName evidence="10">DXPS</shortName>
    </alternativeName>
</protein>
<dbReference type="GO" id="GO:0008661">
    <property type="term" value="F:1-deoxy-D-xylulose-5-phosphate synthase activity"/>
    <property type="evidence" value="ECO:0007669"/>
    <property type="project" value="UniProtKB-UniRule"/>
</dbReference>
<evidence type="ECO:0000256" key="7">
    <source>
        <dbReference type="ARBA" id="ARBA00022977"/>
    </source>
</evidence>
<dbReference type="RefSeq" id="WP_096182643.1">
    <property type="nucleotide sequence ID" value="NZ_BDUF01000068.1"/>
</dbReference>
<dbReference type="AlphaFoldDB" id="A0A292YR14"/>
<dbReference type="GO" id="GO:0005829">
    <property type="term" value="C:cytosol"/>
    <property type="evidence" value="ECO:0007669"/>
    <property type="project" value="TreeGrafter"/>
</dbReference>
<reference evidence="13" key="1">
    <citation type="submission" date="2017-07" db="EMBL/GenBank/DDBJ databases">
        <title>Draft genome sequence of Effusibacillus lacus strain skLN1.</title>
        <authorList>
            <person name="Watanabe M."/>
            <person name="Kojima H."/>
            <person name="Fukui M."/>
        </authorList>
    </citation>
    <scope>NUCLEOTIDE SEQUENCE [LARGE SCALE GENOMIC DNA]</scope>
    <source>
        <strain evidence="13">skLN1</strain>
    </source>
</reference>
<dbReference type="UniPathway" id="UPA00064">
    <property type="reaction ID" value="UER00091"/>
</dbReference>
<evidence type="ECO:0000313" key="13">
    <source>
        <dbReference type="Proteomes" id="UP000217785"/>
    </source>
</evidence>
<evidence type="ECO:0000256" key="1">
    <source>
        <dbReference type="ARBA" id="ARBA00004980"/>
    </source>
</evidence>
<keyword evidence="7 10" id="KW-0784">Thiamine biosynthesis</keyword>
<dbReference type="CDD" id="cd02007">
    <property type="entry name" value="TPP_DXS"/>
    <property type="match status" value="1"/>
</dbReference>
<evidence type="ECO:0000256" key="3">
    <source>
        <dbReference type="ARBA" id="ARBA00011738"/>
    </source>
</evidence>
<dbReference type="GO" id="GO:0009228">
    <property type="term" value="P:thiamine biosynthetic process"/>
    <property type="evidence" value="ECO:0007669"/>
    <property type="project" value="UniProtKB-UniRule"/>
</dbReference>
<organism evidence="12 13">
    <name type="scientific">Effusibacillus lacus</name>
    <dbReference type="NCBI Taxonomy" id="1348429"/>
    <lineage>
        <taxon>Bacteria</taxon>
        <taxon>Bacillati</taxon>
        <taxon>Bacillota</taxon>
        <taxon>Bacilli</taxon>
        <taxon>Bacillales</taxon>
        <taxon>Alicyclobacillaceae</taxon>
        <taxon>Effusibacillus</taxon>
    </lineage>
</organism>
<evidence type="ECO:0000256" key="9">
    <source>
        <dbReference type="ARBA" id="ARBA00023229"/>
    </source>
</evidence>
<gene>
    <name evidence="10" type="primary">dxs</name>
    <name evidence="12" type="ORF">EFBL_2562</name>
</gene>
<comment type="cofactor">
    <cofactor evidence="10">
        <name>Mg(2+)</name>
        <dbReference type="ChEBI" id="CHEBI:18420"/>
    </cofactor>
    <text evidence="10">Binds 1 Mg(2+) ion per subunit.</text>
</comment>
<dbReference type="InterPro" id="IPR049557">
    <property type="entry name" value="Transketolase_CS"/>
</dbReference>
<dbReference type="GO" id="GO:0000287">
    <property type="term" value="F:magnesium ion binding"/>
    <property type="evidence" value="ECO:0007669"/>
    <property type="project" value="UniProtKB-UniRule"/>
</dbReference>
<proteinExistence type="inferred from homology"/>
<comment type="cofactor">
    <cofactor evidence="10">
        <name>thiamine diphosphate</name>
        <dbReference type="ChEBI" id="CHEBI:58937"/>
    </cofactor>
    <text evidence="10">Binds 1 thiamine pyrophosphate per subunit.</text>
</comment>
<dbReference type="Proteomes" id="UP000217785">
    <property type="component" value="Unassembled WGS sequence"/>
</dbReference>
<dbReference type="GO" id="GO:0019288">
    <property type="term" value="P:isopentenyl diphosphate biosynthetic process, methylerythritol 4-phosphate pathway"/>
    <property type="evidence" value="ECO:0007669"/>
    <property type="project" value="TreeGrafter"/>
</dbReference>
<keyword evidence="8 10" id="KW-0786">Thiamine pyrophosphate</keyword>
<dbReference type="Gene3D" id="3.40.50.920">
    <property type="match status" value="1"/>
</dbReference>
<dbReference type="GO" id="GO:0016114">
    <property type="term" value="P:terpenoid biosynthetic process"/>
    <property type="evidence" value="ECO:0007669"/>
    <property type="project" value="UniProtKB-UniRule"/>
</dbReference>
<dbReference type="Gene3D" id="3.40.50.970">
    <property type="match status" value="2"/>
</dbReference>
<dbReference type="InterPro" id="IPR029061">
    <property type="entry name" value="THDP-binding"/>
</dbReference>
<comment type="pathway">
    <text evidence="1 10">Metabolic intermediate biosynthesis; 1-deoxy-D-xylulose 5-phosphate biosynthesis; 1-deoxy-D-xylulose 5-phosphate from D-glyceraldehyde 3-phosphate and pyruvate: step 1/1.</text>
</comment>
<feature type="binding site" evidence="10">
    <location>
        <position position="284"/>
    </location>
    <ligand>
        <name>thiamine diphosphate</name>
        <dbReference type="ChEBI" id="CHEBI:58937"/>
    </ligand>
</feature>
<keyword evidence="5 10" id="KW-0479">Metal-binding</keyword>
<comment type="similarity">
    <text evidence="2 10">Belongs to the transketolase family. DXPS subfamily.</text>
</comment>
<keyword evidence="9 10" id="KW-0414">Isoprene biosynthesis</keyword>
<dbReference type="InterPro" id="IPR005477">
    <property type="entry name" value="Dxylulose-5-P_synthase"/>
</dbReference>
<feature type="domain" description="Transketolase-like pyrimidine-binding" evidence="11">
    <location>
        <begin position="315"/>
        <end position="479"/>
    </location>
</feature>
<evidence type="ECO:0000313" key="12">
    <source>
        <dbReference type="EMBL" id="GAX90920.1"/>
    </source>
</evidence>
<sequence length="629" mass="68504">MWLDNVNSPADIKGLSHKQLDELAVEIRQFLIESLSVTGGHFGANLGVVELTLALHKVFDSPKDKLIWDVGHQAYVHKILTGRKAMFPTLRKFKGLSGFPKRSESEHDMFDVGHSSTSISAAIGYAIARDLKKEKHHVVAIIGDGAMTGGMAFEAMNHVGHMGTDLIVVLNDNEMSIDPNVGAMSNYLSKIRTDSHYQNAKAEIQHVLSKIPSLGSKVAKGLERLKDSFKYLVVPGMLFEEFGFTYMGPIDGHNIALLLEALEQAKNTKGPVLVHVVTKKGKGYAAAEASYDSGHYLNPVKIETGDSIKAIPSPPSYSSVFGSTLIKLAEADDRIIAITPAMPSGSGLLKYAEKFPNRFFDVGIAEQHSATYAAGLACAGMKPVLAIYSTFLQRAYDQVIHDICIQNLPVTIAIDRAGLVGADGETHQGAFDISFLRAIPNITIMMPKDENEMQHMLYTAVQQNGPVAVRYPRGEARGVPMDAEFREIPVGKAEILREGTSQIAILALGPMVDLAEKAASALEKDGIFPMVVNMRFVKPLDNELLMDLAMRGYRIITVEEAAVAGGMGSAIMEFYASNMISAVELFPIGLPDRFIEHGSPKQLLESVGITADRIVEHAKRLAPKKRQRA</sequence>
<dbReference type="Pfam" id="PF02780">
    <property type="entry name" value="Transketolase_C"/>
    <property type="match status" value="1"/>
</dbReference>
<comment type="caution">
    <text evidence="12">The sequence shown here is derived from an EMBL/GenBank/DDBJ whole genome shotgun (WGS) entry which is preliminary data.</text>
</comment>
<comment type="function">
    <text evidence="10">Catalyzes the acyloin condensation reaction between C atoms 2 and 3 of pyruvate and glyceraldehyde 3-phosphate to yield 1-deoxy-D-xylulose-5-phosphate (DXP).</text>
</comment>
<comment type="subunit">
    <text evidence="3 10">Homodimer.</text>
</comment>
<accession>A0A292YR14</accession>
<feature type="binding site" evidence="10">
    <location>
        <begin position="145"/>
        <end position="146"/>
    </location>
    <ligand>
        <name>thiamine diphosphate</name>
        <dbReference type="ChEBI" id="CHEBI:58937"/>
    </ligand>
</feature>
<dbReference type="InterPro" id="IPR005475">
    <property type="entry name" value="Transketolase-like_Pyr-bd"/>
</dbReference>
<dbReference type="InterPro" id="IPR020826">
    <property type="entry name" value="Transketolase_BS"/>
</dbReference>